<dbReference type="InterPro" id="IPR058284">
    <property type="entry name" value="DUF7978"/>
</dbReference>
<name>L9W2T3_9EURY</name>
<keyword evidence="2" id="KW-0812">Transmembrane</keyword>
<dbReference type="EMBL" id="AOHW01000016">
    <property type="protein sequence ID" value="ELY43809.1"/>
    <property type="molecule type" value="Genomic_DNA"/>
</dbReference>
<dbReference type="STRING" id="1114856.GCA_000383975_01397"/>
<comment type="caution">
    <text evidence="4">The sequence shown here is derived from an EMBL/GenBank/DDBJ whole genome shotgun (WGS) entry which is preliminary data.</text>
</comment>
<evidence type="ECO:0000256" key="1">
    <source>
        <dbReference type="SAM" id="MobiDB-lite"/>
    </source>
</evidence>
<feature type="transmembrane region" description="Helical" evidence="2">
    <location>
        <begin position="195"/>
        <end position="216"/>
    </location>
</feature>
<feature type="domain" description="DUF7978" evidence="3">
    <location>
        <begin position="24"/>
        <end position="216"/>
    </location>
</feature>
<keyword evidence="2" id="KW-1133">Transmembrane helix</keyword>
<dbReference type="RefSeq" id="WP_006088738.1">
    <property type="nucleotide sequence ID" value="NZ_AOHW01000016.1"/>
</dbReference>
<dbReference type="eggNOG" id="arCOG06413">
    <property type="taxonomic scope" value="Archaea"/>
</dbReference>
<dbReference type="OrthoDB" id="270777at2157"/>
<evidence type="ECO:0000259" key="3">
    <source>
        <dbReference type="Pfam" id="PF25933"/>
    </source>
</evidence>
<feature type="transmembrane region" description="Helical" evidence="2">
    <location>
        <begin position="35"/>
        <end position="56"/>
    </location>
</feature>
<dbReference type="Pfam" id="PF25933">
    <property type="entry name" value="DUF7978"/>
    <property type="match status" value="1"/>
</dbReference>
<evidence type="ECO:0000256" key="2">
    <source>
        <dbReference type="SAM" id="Phobius"/>
    </source>
</evidence>
<dbReference type="PATRIC" id="fig|1114856.3.peg.1017"/>
<organism evidence="4 5">
    <name type="scientific">Natronorubrum tibetense GA33</name>
    <dbReference type="NCBI Taxonomy" id="1114856"/>
    <lineage>
        <taxon>Archaea</taxon>
        <taxon>Methanobacteriati</taxon>
        <taxon>Methanobacteriota</taxon>
        <taxon>Stenosarchaea group</taxon>
        <taxon>Halobacteria</taxon>
        <taxon>Halobacteriales</taxon>
        <taxon>Natrialbaceae</taxon>
        <taxon>Natronorubrum</taxon>
    </lineage>
</organism>
<keyword evidence="2" id="KW-0472">Membrane</keyword>
<sequence>MVNSGGNGENDRRNEHRTNGQQEKSFVDDVPWKQALLYGIGAFVLGMALLTGLMIVEGALDDAPTDDSSTESIDEDEPGFMTIVSWLYFGTQFVDVEMSWALGTESMNLLDEASEEMTIPTIGYYLVPIVALVGMGKRLAETTLPATTSPEEGAKRGATITAGYLLAVVLAAQLFTWSATDGEMTVSAGADFTQALLLAGLIYPVLFGAIGGYLAFRE</sequence>
<accession>L9W2T3</accession>
<dbReference type="AlphaFoldDB" id="L9W2T3"/>
<feature type="compositionally biased region" description="Basic and acidic residues" evidence="1">
    <location>
        <begin position="9"/>
        <end position="18"/>
    </location>
</feature>
<dbReference type="Proteomes" id="UP000011599">
    <property type="component" value="Unassembled WGS sequence"/>
</dbReference>
<feature type="transmembrane region" description="Helical" evidence="2">
    <location>
        <begin position="157"/>
        <end position="175"/>
    </location>
</feature>
<keyword evidence="5" id="KW-1185">Reference proteome</keyword>
<evidence type="ECO:0000313" key="5">
    <source>
        <dbReference type="Proteomes" id="UP000011599"/>
    </source>
</evidence>
<protein>
    <submittedName>
        <fullName evidence="4">Transporter permease</fullName>
    </submittedName>
</protein>
<reference evidence="4 5" key="1">
    <citation type="journal article" date="2014" name="PLoS Genet.">
        <title>Phylogenetically driven sequencing of extremely halophilic archaea reveals strategies for static and dynamic osmo-response.</title>
        <authorList>
            <person name="Becker E.A."/>
            <person name="Seitzer P.M."/>
            <person name="Tritt A."/>
            <person name="Larsen D."/>
            <person name="Krusor M."/>
            <person name="Yao A.I."/>
            <person name="Wu D."/>
            <person name="Madern D."/>
            <person name="Eisen J.A."/>
            <person name="Darling A.E."/>
            <person name="Facciotti M.T."/>
        </authorList>
    </citation>
    <scope>NUCLEOTIDE SEQUENCE [LARGE SCALE GENOMIC DNA]</scope>
    <source>
        <strain evidence="4 5">GA33</strain>
    </source>
</reference>
<feature type="region of interest" description="Disordered" evidence="1">
    <location>
        <begin position="1"/>
        <end position="24"/>
    </location>
</feature>
<gene>
    <name evidence="4" type="ORF">C496_04900</name>
</gene>
<feature type="transmembrane region" description="Helical" evidence="2">
    <location>
        <begin position="117"/>
        <end position="136"/>
    </location>
</feature>
<proteinExistence type="predicted"/>
<evidence type="ECO:0000313" key="4">
    <source>
        <dbReference type="EMBL" id="ELY43809.1"/>
    </source>
</evidence>